<organism evidence="2 3">
    <name type="scientific">Neorhodopirellula pilleata</name>
    <dbReference type="NCBI Taxonomy" id="2714738"/>
    <lineage>
        <taxon>Bacteria</taxon>
        <taxon>Pseudomonadati</taxon>
        <taxon>Planctomycetota</taxon>
        <taxon>Planctomycetia</taxon>
        <taxon>Pirellulales</taxon>
        <taxon>Pirellulaceae</taxon>
        <taxon>Neorhodopirellula</taxon>
    </lineage>
</organism>
<dbReference type="InterPro" id="IPR045584">
    <property type="entry name" value="Pilin-like"/>
</dbReference>
<comment type="caution">
    <text evidence="2">The sequence shown here is derived from an EMBL/GenBank/DDBJ whole genome shotgun (WGS) entry which is preliminary data.</text>
</comment>
<evidence type="ECO:0000259" key="1">
    <source>
        <dbReference type="Pfam" id="PF07596"/>
    </source>
</evidence>
<name>A0A5C5ZZ06_9BACT</name>
<dbReference type="Proteomes" id="UP000316213">
    <property type="component" value="Unassembled WGS sequence"/>
</dbReference>
<dbReference type="EMBL" id="SJPM01000011">
    <property type="protein sequence ID" value="TWT92509.1"/>
    <property type="molecule type" value="Genomic_DNA"/>
</dbReference>
<evidence type="ECO:0000313" key="2">
    <source>
        <dbReference type="EMBL" id="TWT92509.1"/>
    </source>
</evidence>
<dbReference type="NCBIfam" id="TIGR02532">
    <property type="entry name" value="IV_pilin_GFxxxE"/>
    <property type="match status" value="1"/>
</dbReference>
<reference evidence="2 3" key="1">
    <citation type="submission" date="2019-02" db="EMBL/GenBank/DDBJ databases">
        <title>Deep-cultivation of Planctomycetes and their phenomic and genomic characterization uncovers novel biology.</title>
        <authorList>
            <person name="Wiegand S."/>
            <person name="Jogler M."/>
            <person name="Boedeker C."/>
            <person name="Pinto D."/>
            <person name="Vollmers J."/>
            <person name="Rivas-Marin E."/>
            <person name="Kohn T."/>
            <person name="Peeters S.H."/>
            <person name="Heuer A."/>
            <person name="Rast P."/>
            <person name="Oberbeckmann S."/>
            <person name="Bunk B."/>
            <person name="Jeske O."/>
            <person name="Meyerdierks A."/>
            <person name="Storesund J.E."/>
            <person name="Kallscheuer N."/>
            <person name="Luecker S."/>
            <person name="Lage O.M."/>
            <person name="Pohl T."/>
            <person name="Merkel B.J."/>
            <person name="Hornburger P."/>
            <person name="Mueller R.-W."/>
            <person name="Bruemmer F."/>
            <person name="Labrenz M."/>
            <person name="Spormann A.M."/>
            <person name="Op Den Camp H."/>
            <person name="Overmann J."/>
            <person name="Amann R."/>
            <person name="Jetten M.S.M."/>
            <person name="Mascher T."/>
            <person name="Medema M.H."/>
            <person name="Devos D.P."/>
            <person name="Kaster A.-K."/>
            <person name="Ovreas L."/>
            <person name="Rohde M."/>
            <person name="Galperin M.Y."/>
            <person name="Jogler C."/>
        </authorList>
    </citation>
    <scope>NUCLEOTIDE SEQUENCE [LARGE SCALE GENOMIC DNA]</scope>
    <source>
        <strain evidence="2 3">Pla100</strain>
    </source>
</reference>
<gene>
    <name evidence="2" type="ORF">Pla100_45270</name>
</gene>
<dbReference type="PANTHER" id="PTHR30093">
    <property type="entry name" value="GENERAL SECRETION PATHWAY PROTEIN G"/>
    <property type="match status" value="1"/>
</dbReference>
<dbReference type="PANTHER" id="PTHR30093:SF2">
    <property type="entry name" value="TYPE II SECRETION SYSTEM PROTEIN H"/>
    <property type="match status" value="1"/>
</dbReference>
<dbReference type="InterPro" id="IPR027558">
    <property type="entry name" value="Pre_pil_HX9DG_C"/>
</dbReference>
<dbReference type="Pfam" id="PF07963">
    <property type="entry name" value="N_methyl"/>
    <property type="match status" value="1"/>
</dbReference>
<dbReference type="AlphaFoldDB" id="A0A5C5ZZ06"/>
<dbReference type="RefSeq" id="WP_146580124.1">
    <property type="nucleotide sequence ID" value="NZ_SJPM01000011.1"/>
</dbReference>
<dbReference type="InterPro" id="IPR012902">
    <property type="entry name" value="N_methyl_site"/>
</dbReference>
<dbReference type="Pfam" id="PF07596">
    <property type="entry name" value="SBP_bac_10"/>
    <property type="match status" value="1"/>
</dbReference>
<dbReference type="NCBIfam" id="TIGR04294">
    <property type="entry name" value="pre_pil_HX9DG"/>
    <property type="match status" value="1"/>
</dbReference>
<dbReference type="Gene3D" id="3.30.700.10">
    <property type="entry name" value="Glycoprotein, Type 4 Pilin"/>
    <property type="match status" value="1"/>
</dbReference>
<sequence>MKKHSAARNAFTLVELLVVIAIIGVLVGLLLPAVQAAREAARRMSCGNNFKQIGLAIHNYHAAYDQLPTHGSGTHTEVSPLFNWSTASGSSNNIHLSVLVGLTPFIEQQALWELISNSYDTNGDGVIAYAAPSANSTGDYYPMGPGPSVIYRHYEPWSTDVSSFRCPSDPGIGLPAMGRTNYAVNLGDSIDRMNIGDRGHANFPLVQNSNRARASNRGFFARFQKTSFSNVLDGLSNTIAMGEIATDIGDNDNRTIIKGTANEDAIRDNPRTCYETAGLIDSTRPRFWTSGGIDNANNGRGYIWASSTSIFTSMFTILPPNNAVCHQWTLSTGVLPPSSRHEGGVHVLMGDGAVKFVTESIDSGNTNAGNVWLNGFAGQAPGSQSPYGLWGALGTRANSETIKESF</sequence>
<keyword evidence="3" id="KW-1185">Reference proteome</keyword>
<protein>
    <recommendedName>
        <fullName evidence="1">DUF1559 domain-containing protein</fullName>
    </recommendedName>
</protein>
<dbReference type="SUPFAM" id="SSF54523">
    <property type="entry name" value="Pili subunits"/>
    <property type="match status" value="1"/>
</dbReference>
<proteinExistence type="predicted"/>
<accession>A0A5C5ZZ06</accession>
<feature type="domain" description="DUF1559" evidence="1">
    <location>
        <begin position="35"/>
        <end position="363"/>
    </location>
</feature>
<evidence type="ECO:0000313" key="3">
    <source>
        <dbReference type="Proteomes" id="UP000316213"/>
    </source>
</evidence>
<dbReference type="InterPro" id="IPR011453">
    <property type="entry name" value="DUF1559"/>
</dbReference>
<dbReference type="OrthoDB" id="252301at2"/>